<dbReference type="RefSeq" id="WP_165391104.1">
    <property type="nucleotide sequence ID" value="NZ_SGWY01000001.1"/>
</dbReference>
<dbReference type="EMBL" id="SGWY01000001">
    <property type="protein sequence ID" value="RZS68436.1"/>
    <property type="molecule type" value="Genomic_DNA"/>
</dbReference>
<keyword evidence="2" id="KW-1185">Reference proteome</keyword>
<comment type="caution">
    <text evidence="1">The sequence shown here is derived from an EMBL/GenBank/DDBJ whole genome shotgun (WGS) entry which is preliminary data.</text>
</comment>
<evidence type="ECO:0000313" key="2">
    <source>
        <dbReference type="Proteomes" id="UP000293289"/>
    </source>
</evidence>
<reference evidence="1 2" key="1">
    <citation type="submission" date="2019-02" db="EMBL/GenBank/DDBJ databases">
        <title>Genomic Encyclopedia of Type Strains, Phase IV (KMG-IV): sequencing the most valuable type-strain genomes for metagenomic binning, comparative biology and taxonomic classification.</title>
        <authorList>
            <person name="Goeker M."/>
        </authorList>
    </citation>
    <scope>NUCLEOTIDE SEQUENCE [LARGE SCALE GENOMIC DNA]</scope>
    <source>
        <strain evidence="1 2">DSM 43045</strain>
    </source>
</reference>
<dbReference type="AlphaFoldDB" id="A0A4Q7MJM3"/>
<sequence length="48" mass="5392">MPDQVQVAIGSELDEFADFVRGMSSPEDGAEVAERMDRWFGAFDRVRA</sequence>
<dbReference type="Proteomes" id="UP000293289">
    <property type="component" value="Unassembled WGS sequence"/>
</dbReference>
<evidence type="ECO:0000313" key="1">
    <source>
        <dbReference type="EMBL" id="RZS68436.1"/>
    </source>
</evidence>
<proteinExistence type="predicted"/>
<protein>
    <submittedName>
        <fullName evidence="1">Uncharacterized protein</fullName>
    </submittedName>
</protein>
<accession>A0A4Q7MJM3</accession>
<organism evidence="1 2">
    <name type="scientific">Agromyces ramosus</name>
    <dbReference type="NCBI Taxonomy" id="33879"/>
    <lineage>
        <taxon>Bacteria</taxon>
        <taxon>Bacillati</taxon>
        <taxon>Actinomycetota</taxon>
        <taxon>Actinomycetes</taxon>
        <taxon>Micrococcales</taxon>
        <taxon>Microbacteriaceae</taxon>
        <taxon>Agromyces</taxon>
    </lineage>
</organism>
<name>A0A4Q7MJM3_9MICO</name>
<gene>
    <name evidence="1" type="ORF">EV187_0865</name>
</gene>